<protein>
    <submittedName>
        <fullName evidence="1">Uncharacterized protein</fullName>
    </submittedName>
</protein>
<dbReference type="EMBL" id="JBEUWX010000002">
    <property type="protein sequence ID" value="MFA9949966.1"/>
    <property type="molecule type" value="Genomic_DNA"/>
</dbReference>
<accession>A0ABV4UF24</accession>
<sequence>MQIPGPQEPRLVRLSDQGLDLMLQCLNPERPSEQYLWGLQALIFHTALSDPLHYWKGAWPANLQPEAATAASIVSLYAEDDDDAVLMHDAIVCFEVPSFEGRRMVVQCLFDLGSKTLLTLSLIRGSEWKPMSEILSHQ</sequence>
<organism evidence="1 2">
    <name type="scientific">Dentiradicibacter hellwigii</name>
    <dbReference type="NCBI Taxonomy" id="3149053"/>
    <lineage>
        <taxon>Bacteria</taxon>
        <taxon>Pseudomonadati</taxon>
        <taxon>Pseudomonadota</taxon>
        <taxon>Betaproteobacteria</taxon>
        <taxon>Rhodocyclales</taxon>
        <taxon>Rhodocyclaceae</taxon>
        <taxon>Dentiradicibacter</taxon>
    </lineage>
</organism>
<evidence type="ECO:0000313" key="1">
    <source>
        <dbReference type="EMBL" id="MFA9949966.1"/>
    </source>
</evidence>
<keyword evidence="2" id="KW-1185">Reference proteome</keyword>
<name>A0ABV4UF24_9RHOO</name>
<dbReference type="RefSeq" id="WP_418891059.1">
    <property type="nucleotide sequence ID" value="NZ_JBEUWX010000002.1"/>
</dbReference>
<reference evidence="2" key="1">
    <citation type="submission" date="2024-06" db="EMBL/GenBank/DDBJ databases">
        <title>Radixoralia hellwigii gen. nov., sp nov., isolated from a root canal in the human oral cavity.</title>
        <authorList>
            <person name="Bartsch S."/>
            <person name="Wittmer A."/>
            <person name="Schulz A.-K."/>
            <person name="Neumann-Schaal M."/>
            <person name="Wolf J."/>
            <person name="Gronow S."/>
            <person name="Tennert C."/>
            <person name="Haecker G."/>
            <person name="Cieplik F."/>
            <person name="Al-Ahmad A."/>
        </authorList>
    </citation>
    <scope>NUCLEOTIDE SEQUENCE [LARGE SCALE GENOMIC DNA]</scope>
    <source>
        <strain evidence="2">Wk13</strain>
    </source>
</reference>
<proteinExistence type="predicted"/>
<dbReference type="Proteomes" id="UP001574673">
    <property type="component" value="Unassembled WGS sequence"/>
</dbReference>
<evidence type="ECO:0000313" key="2">
    <source>
        <dbReference type="Proteomes" id="UP001574673"/>
    </source>
</evidence>
<comment type="caution">
    <text evidence="1">The sequence shown here is derived from an EMBL/GenBank/DDBJ whole genome shotgun (WGS) entry which is preliminary data.</text>
</comment>
<gene>
    <name evidence="1" type="ORF">ABCS64_06485</name>
</gene>